<dbReference type="AlphaFoldDB" id="A0A4U5LZT1"/>
<gene>
    <name evidence="1" type="ORF">L596_028933</name>
</gene>
<reference evidence="1 2" key="1">
    <citation type="journal article" date="2015" name="Genome Biol.">
        <title>Comparative genomics of Steinernema reveals deeply conserved gene regulatory networks.</title>
        <authorList>
            <person name="Dillman A.R."/>
            <person name="Macchietto M."/>
            <person name="Porter C.F."/>
            <person name="Rogers A."/>
            <person name="Williams B."/>
            <person name="Antoshechkin I."/>
            <person name="Lee M.M."/>
            <person name="Goodwin Z."/>
            <person name="Lu X."/>
            <person name="Lewis E.E."/>
            <person name="Goodrich-Blair H."/>
            <person name="Stock S.P."/>
            <person name="Adams B.J."/>
            <person name="Sternberg P.W."/>
            <person name="Mortazavi A."/>
        </authorList>
    </citation>
    <scope>NUCLEOTIDE SEQUENCE [LARGE SCALE GENOMIC DNA]</scope>
    <source>
        <strain evidence="1 2">ALL</strain>
    </source>
</reference>
<organism evidence="1 2">
    <name type="scientific">Steinernema carpocapsae</name>
    <name type="common">Entomopathogenic nematode</name>
    <dbReference type="NCBI Taxonomy" id="34508"/>
    <lineage>
        <taxon>Eukaryota</taxon>
        <taxon>Metazoa</taxon>
        <taxon>Ecdysozoa</taxon>
        <taxon>Nematoda</taxon>
        <taxon>Chromadorea</taxon>
        <taxon>Rhabditida</taxon>
        <taxon>Tylenchina</taxon>
        <taxon>Panagrolaimomorpha</taxon>
        <taxon>Strongyloidoidea</taxon>
        <taxon>Steinernematidae</taxon>
        <taxon>Steinernema</taxon>
    </lineage>
</organism>
<accession>A0A4U5LZT1</accession>
<comment type="caution">
    <text evidence="1">The sequence shown here is derived from an EMBL/GenBank/DDBJ whole genome shotgun (WGS) entry which is preliminary data.</text>
</comment>
<reference evidence="1 2" key="2">
    <citation type="journal article" date="2019" name="G3 (Bethesda)">
        <title>Hybrid Assembly of the Genome of the Entomopathogenic Nematode Steinernema carpocapsae Identifies the X-Chromosome.</title>
        <authorList>
            <person name="Serra L."/>
            <person name="Macchietto M."/>
            <person name="Macias-Munoz A."/>
            <person name="McGill C.J."/>
            <person name="Rodriguez I.M."/>
            <person name="Rodriguez B."/>
            <person name="Murad R."/>
            <person name="Mortazavi A."/>
        </authorList>
    </citation>
    <scope>NUCLEOTIDE SEQUENCE [LARGE SCALE GENOMIC DNA]</scope>
    <source>
        <strain evidence="1 2">ALL</strain>
    </source>
</reference>
<proteinExistence type="predicted"/>
<dbReference type="OrthoDB" id="10351887at2759"/>
<keyword evidence="2" id="KW-1185">Reference proteome</keyword>
<evidence type="ECO:0000313" key="2">
    <source>
        <dbReference type="Proteomes" id="UP000298663"/>
    </source>
</evidence>
<dbReference type="Proteomes" id="UP000298663">
    <property type="component" value="Unassembled WGS sequence"/>
</dbReference>
<protein>
    <submittedName>
        <fullName evidence="1">Uncharacterized protein</fullName>
    </submittedName>
</protein>
<dbReference type="EMBL" id="AZBU02000011">
    <property type="protein sequence ID" value="TKR61881.1"/>
    <property type="molecule type" value="Genomic_DNA"/>
</dbReference>
<sequence>MAMKAIETKLPGELNGAFLVKDHCLYSAYLERSILELRIQIYDSTLNKLYNVNLLNLEPCKGCHKYCMTPLIYPDQNNMFVLCETCDEMKTFRVKVDLLKRKAYYCVHKEFKKTRSAVPTTSEKLIIQAPNKLSVISLDKALIKLSAFPSNTVFKWSVNFLSGFIYGPKFYYISDTGTTSFTVDLEKMTVTGKNQITVASKVALKLNSGKTNKTLIFGDFAIIVQYNQFSEAKFFKLDLKKWKLDEITDSISWKDQIDKIYHIGQDEQAAYIIGRTNKDANQLWKLVFNPKKTG</sequence>
<evidence type="ECO:0000313" key="1">
    <source>
        <dbReference type="EMBL" id="TKR61881.1"/>
    </source>
</evidence>
<name>A0A4U5LZT1_STECR</name>